<dbReference type="EnsemblPlants" id="Zm00001eb321360_T001">
    <property type="protein sequence ID" value="Zm00001eb321360_P001"/>
    <property type="gene ID" value="Zm00001eb321360"/>
</dbReference>
<evidence type="ECO:0000256" key="1">
    <source>
        <dbReference type="SAM" id="SignalP"/>
    </source>
</evidence>
<feature type="domain" description="Amidase" evidence="2">
    <location>
        <begin position="54"/>
        <end position="160"/>
    </location>
</feature>
<name>A0A804QF43_MAIZE</name>
<keyword evidence="5" id="KW-1267">Proteomics identification</keyword>
<dbReference type="Pfam" id="PF01425">
    <property type="entry name" value="Amidase"/>
    <property type="match status" value="1"/>
</dbReference>
<dbReference type="InParanoid" id="A0A804QF43"/>
<dbReference type="FunCoup" id="A0A804QF43">
    <property type="interactions" value="5"/>
</dbReference>
<keyword evidence="1" id="KW-0732">Signal</keyword>
<dbReference type="PANTHER" id="PTHR42678:SF26">
    <property type="entry name" value="OS04G0183500 PROTEIN"/>
    <property type="match status" value="1"/>
</dbReference>
<proteinExistence type="evidence at protein level"/>
<reference evidence="3" key="2">
    <citation type="submission" date="2019-07" db="EMBL/GenBank/DDBJ databases">
        <authorList>
            <person name="Seetharam A."/>
            <person name="Woodhouse M."/>
            <person name="Cannon E."/>
        </authorList>
    </citation>
    <scope>NUCLEOTIDE SEQUENCE [LARGE SCALE GENOMIC DNA]</scope>
    <source>
        <strain evidence="3">cv. B73</strain>
    </source>
</reference>
<dbReference type="SUPFAM" id="SSF75304">
    <property type="entry name" value="Amidase signature (AS) enzymes"/>
    <property type="match status" value="2"/>
</dbReference>
<reference evidence="4" key="1">
    <citation type="submission" date="2015-12" db="EMBL/GenBank/DDBJ databases">
        <title>Update maize B73 reference genome by single molecule sequencing technologies.</title>
        <authorList>
            <consortium name="Maize Genome Sequencing Project"/>
            <person name="Ware D."/>
        </authorList>
    </citation>
    <scope>NUCLEOTIDE SEQUENCE [LARGE SCALE GENOMIC DNA]</scope>
    <source>
        <strain evidence="4">cv. B73</strain>
    </source>
</reference>
<evidence type="ECO:0000313" key="4">
    <source>
        <dbReference type="Proteomes" id="UP000007305"/>
    </source>
</evidence>
<dbReference type="InterPro" id="IPR023631">
    <property type="entry name" value="Amidase_dom"/>
</dbReference>
<evidence type="ECO:0000259" key="2">
    <source>
        <dbReference type="Pfam" id="PF01425"/>
    </source>
</evidence>
<protein>
    <recommendedName>
        <fullName evidence="2">Amidase domain-containing protein</fullName>
    </recommendedName>
</protein>
<evidence type="ECO:0000313" key="3">
    <source>
        <dbReference type="EnsemblPlants" id="Zm00001eb321360_P001"/>
    </source>
</evidence>
<dbReference type="InterPro" id="IPR036928">
    <property type="entry name" value="AS_sf"/>
</dbReference>
<organism evidence="3 4">
    <name type="scientific">Zea mays</name>
    <name type="common">Maize</name>
    <dbReference type="NCBI Taxonomy" id="4577"/>
    <lineage>
        <taxon>Eukaryota</taxon>
        <taxon>Viridiplantae</taxon>
        <taxon>Streptophyta</taxon>
        <taxon>Embryophyta</taxon>
        <taxon>Tracheophyta</taxon>
        <taxon>Spermatophyta</taxon>
        <taxon>Magnoliopsida</taxon>
        <taxon>Liliopsida</taxon>
        <taxon>Poales</taxon>
        <taxon>Poaceae</taxon>
        <taxon>PACMAD clade</taxon>
        <taxon>Panicoideae</taxon>
        <taxon>Andropogonodae</taxon>
        <taxon>Andropogoneae</taxon>
        <taxon>Tripsacinae</taxon>
        <taxon>Zea</taxon>
    </lineage>
</organism>
<feature type="chain" id="PRO_5032907963" description="Amidase domain-containing protein" evidence="1">
    <location>
        <begin position="28"/>
        <end position="597"/>
    </location>
</feature>
<dbReference type="AlphaFoldDB" id="A0A804QF43"/>
<dbReference type="Gramene" id="Zm00001eb321360_T001">
    <property type="protein sequence ID" value="Zm00001eb321360_P001"/>
    <property type="gene ID" value="Zm00001eb321360"/>
</dbReference>
<accession>A0A804QF43</accession>
<evidence type="ECO:0007829" key="5">
    <source>
        <dbReference type="PeptideAtlas" id="A0A804QF43"/>
    </source>
</evidence>
<gene>
    <name evidence="3" type="primary">LOC100283862</name>
</gene>
<feature type="signal peptide" evidence="1">
    <location>
        <begin position="1"/>
        <end position="27"/>
    </location>
</feature>
<sequence length="597" mass="65516">MVDLRLQVVATVLGVALAAAAAGSSSGKQFEFQEATVDAIHQGFRNGSLTSTALARFYLEQIARLNPLLRAVIEVNPDALAQAARADAERAASRGRCAVGLHGIPVLLKDNIDTRDRLNTTAGSLALLGSVVRRDAGVVARLRRAGAVILGKANPSEWSNFRPVASGWSARGGQTLVRLQMLFFSAPSSSYGYGDRRRHGCNKSDAAMREITESICSLGNPMRVKRWAWRCGGSQHGGGDTWIGDRRLHPLPVVAQLGGRDQTHCWVDEPIRCHPHHASSRHYWVRNRKYPPVSSKMSDSKHRSSLVPVVRCRPMCRTVSDAVRVLDVIVGYDELDAEATGAASKYIPHGGYTQFLRTNGLRGKRIGVPDVFFQGYDDMQLAVYEKHLDTMRQQGAVVIMDLDIATNFTDLGNQEILLMAAEFKISINAYLSGLLYSPVRSLAQVIAFNEAHPVEVTKQCFCLPHCREPMMSFPAVLLQERLKDFGQPDLIAAEKTNGIGTRERAAIRRLREISTNGLEKLMKERRLDAIVAPNSDASSVLAVGGYPGIAVPAGYDEQGVPFAICFGGLQGYEPRLIEIAYAFEQATKVRRPPTFKR</sequence>
<reference evidence="3" key="3">
    <citation type="submission" date="2021-05" db="UniProtKB">
        <authorList>
            <consortium name="EnsemblPlants"/>
        </authorList>
    </citation>
    <scope>IDENTIFICATION</scope>
    <source>
        <strain evidence="3">cv. B73</strain>
    </source>
</reference>
<keyword evidence="4" id="KW-1185">Reference proteome</keyword>
<dbReference type="PANTHER" id="PTHR42678">
    <property type="entry name" value="AMIDASE"/>
    <property type="match status" value="1"/>
</dbReference>
<dbReference type="Proteomes" id="UP000007305">
    <property type="component" value="Chromosome 7"/>
</dbReference>
<dbReference type="Gene3D" id="3.90.1300.10">
    <property type="entry name" value="Amidase signature (AS) domain"/>
    <property type="match status" value="2"/>
</dbReference>